<organism evidence="2 3">
    <name type="scientific">Geobacter pickeringii</name>
    <dbReference type="NCBI Taxonomy" id="345632"/>
    <lineage>
        <taxon>Bacteria</taxon>
        <taxon>Pseudomonadati</taxon>
        <taxon>Thermodesulfobacteriota</taxon>
        <taxon>Desulfuromonadia</taxon>
        <taxon>Geobacterales</taxon>
        <taxon>Geobacteraceae</taxon>
        <taxon>Geobacter</taxon>
    </lineage>
</organism>
<dbReference type="Pfam" id="PF10087">
    <property type="entry name" value="DUF2325"/>
    <property type="match status" value="1"/>
</dbReference>
<dbReference type="EMBL" id="CP009788">
    <property type="protein sequence ID" value="AJE02647.1"/>
    <property type="molecule type" value="Genomic_DNA"/>
</dbReference>
<keyword evidence="3" id="KW-1185">Reference proteome</keyword>
<dbReference type="RefSeq" id="WP_039740714.1">
    <property type="nucleotide sequence ID" value="NZ_CP009788.1"/>
</dbReference>
<dbReference type="HOGENOM" id="CLU_157120_1_0_7"/>
<sequence>MCIAVIGGMDRLERHYRQEAARTGVELRVFSQSENNIATKLKRFDALVIFTNKVSHRVRNEAMSAAKLNGIPVFQYHSCGVCTLRDCLNCLALPADGGARKW</sequence>
<dbReference type="InterPro" id="IPR016772">
    <property type="entry name" value="UCP020408"/>
</dbReference>
<accession>A0A0B5B7V0</accession>
<evidence type="ECO:0000256" key="1">
    <source>
        <dbReference type="ARBA" id="ARBA00007189"/>
    </source>
</evidence>
<dbReference type="Proteomes" id="UP000057609">
    <property type="component" value="Chromosome"/>
</dbReference>
<evidence type="ECO:0000313" key="3">
    <source>
        <dbReference type="Proteomes" id="UP000057609"/>
    </source>
</evidence>
<evidence type="ECO:0008006" key="4">
    <source>
        <dbReference type="Google" id="ProtNLM"/>
    </source>
</evidence>
<protein>
    <recommendedName>
        <fullName evidence="4">DUF2325 domain-containing protein</fullName>
    </recommendedName>
</protein>
<gene>
    <name evidence="2" type="ORF">GPICK_04030</name>
</gene>
<dbReference type="STRING" id="345632.GPICK_04030"/>
<evidence type="ECO:0000313" key="2">
    <source>
        <dbReference type="EMBL" id="AJE02647.1"/>
    </source>
</evidence>
<dbReference type="AlphaFoldDB" id="A0A0B5B7V0"/>
<name>A0A0B5B7V0_9BACT</name>
<reference evidence="2 3" key="1">
    <citation type="journal article" date="2015" name="Genome Announc.">
        <title>Complete Genome of Geobacter pickeringii G13T, a Metal-Reducing Isolate from Sedimentary Kaolin Deposits.</title>
        <authorList>
            <person name="Badalamenti J.P."/>
            <person name="Bond D.R."/>
        </authorList>
    </citation>
    <scope>NUCLEOTIDE SEQUENCE [LARGE SCALE GENOMIC DNA]</scope>
    <source>
        <strain evidence="2 3">G13</strain>
    </source>
</reference>
<dbReference type="OrthoDB" id="5396775at2"/>
<dbReference type="KEGG" id="gpi:GPICK_04030"/>
<comment type="similarity">
    <text evidence="1">Belongs to the UPF0751 family.</text>
</comment>
<proteinExistence type="inferred from homology"/>